<dbReference type="GO" id="GO:0016887">
    <property type="term" value="F:ATP hydrolysis activity"/>
    <property type="evidence" value="ECO:0007669"/>
    <property type="project" value="InterPro"/>
</dbReference>
<evidence type="ECO:0000256" key="3">
    <source>
        <dbReference type="ARBA" id="ARBA00022840"/>
    </source>
</evidence>
<sequence>MSTVHEFKNTILKVENVSLNLGGNQILRDVNVDIRDIVRPGMSQGQIVGFLGPSGIGKTKFFEILAGLIKPDSGQVLLGDPLTPVQVGRVGVVQQSYPLFGHRTVLGNLMVAAARKGIPAAERKAKCEEMLAHFGLEGHAHRFPAELSGGQKQRVAIAQQLLCSDHFLLLDEPFSGLDIIMIEKVCELLRSIAALHEHNTIIVVSHDIESSASIADTLWVMGRDRDDQGNIIPGSRIKHTYNLIERGLAWQENVMSRRDFHDLVDEVRGLFKTL</sequence>
<evidence type="ECO:0000256" key="1">
    <source>
        <dbReference type="ARBA" id="ARBA00022448"/>
    </source>
</evidence>
<dbReference type="PROSITE" id="PS00211">
    <property type="entry name" value="ABC_TRANSPORTER_1"/>
    <property type="match status" value="1"/>
</dbReference>
<reference key="2">
    <citation type="submission" date="2011-04" db="EMBL/GenBank/DDBJ databases">
        <title>Complete sequence of chromosome of Haliscomenobacter hydrossis DSM 1100.</title>
        <authorList>
            <consortium name="US DOE Joint Genome Institute (JGI-PGF)"/>
            <person name="Lucas S."/>
            <person name="Han J."/>
            <person name="Lapidus A."/>
            <person name="Bruce D."/>
            <person name="Goodwin L."/>
            <person name="Pitluck S."/>
            <person name="Peters L."/>
            <person name="Kyrpides N."/>
            <person name="Mavromatis K."/>
            <person name="Ivanova N."/>
            <person name="Ovchinnikova G."/>
            <person name="Pagani I."/>
            <person name="Daligault H."/>
            <person name="Detter J.C."/>
            <person name="Han C."/>
            <person name="Land M."/>
            <person name="Hauser L."/>
            <person name="Markowitz V."/>
            <person name="Cheng J.-F."/>
            <person name="Hugenholtz P."/>
            <person name="Woyke T."/>
            <person name="Wu D."/>
            <person name="Verbarg S."/>
            <person name="Frueling A."/>
            <person name="Brambilla E."/>
            <person name="Klenk H.-P."/>
            <person name="Eisen J.A."/>
        </authorList>
    </citation>
    <scope>NUCLEOTIDE SEQUENCE</scope>
    <source>
        <strain>DSM 1100</strain>
    </source>
</reference>
<dbReference type="InterPro" id="IPR050093">
    <property type="entry name" value="ABC_SmlMolc_Importer"/>
</dbReference>
<gene>
    <name evidence="5" type="ordered locus">Halhy_4286</name>
</gene>
<feature type="domain" description="ABC transporter" evidence="4">
    <location>
        <begin position="12"/>
        <end position="248"/>
    </location>
</feature>
<dbReference type="InterPro" id="IPR003439">
    <property type="entry name" value="ABC_transporter-like_ATP-bd"/>
</dbReference>
<dbReference type="STRING" id="760192.Halhy_4286"/>
<dbReference type="PROSITE" id="PS50893">
    <property type="entry name" value="ABC_TRANSPORTER_2"/>
    <property type="match status" value="1"/>
</dbReference>
<dbReference type="InterPro" id="IPR027417">
    <property type="entry name" value="P-loop_NTPase"/>
</dbReference>
<evidence type="ECO:0000313" key="5">
    <source>
        <dbReference type="EMBL" id="AEE52130.1"/>
    </source>
</evidence>
<dbReference type="InterPro" id="IPR017871">
    <property type="entry name" value="ABC_transporter-like_CS"/>
</dbReference>
<dbReference type="HOGENOM" id="CLU_000604_1_22_10"/>
<dbReference type="Pfam" id="PF00005">
    <property type="entry name" value="ABC_tran"/>
    <property type="match status" value="1"/>
</dbReference>
<keyword evidence="3" id="KW-0067">ATP-binding</keyword>
<evidence type="ECO:0000256" key="2">
    <source>
        <dbReference type="ARBA" id="ARBA00022741"/>
    </source>
</evidence>
<dbReference type="eggNOG" id="COG1116">
    <property type="taxonomic scope" value="Bacteria"/>
</dbReference>
<dbReference type="SMART" id="SM00382">
    <property type="entry name" value="AAA"/>
    <property type="match status" value="1"/>
</dbReference>
<dbReference type="OrthoDB" id="9802264at2"/>
<dbReference type="Proteomes" id="UP000008461">
    <property type="component" value="Chromosome"/>
</dbReference>
<accession>F4L754</accession>
<dbReference type="Gene3D" id="3.40.50.300">
    <property type="entry name" value="P-loop containing nucleotide triphosphate hydrolases"/>
    <property type="match status" value="1"/>
</dbReference>
<dbReference type="EMBL" id="CP002691">
    <property type="protein sequence ID" value="AEE52130.1"/>
    <property type="molecule type" value="Genomic_DNA"/>
</dbReference>
<dbReference type="AlphaFoldDB" id="F4L754"/>
<dbReference type="KEGG" id="hhy:Halhy_4286"/>
<dbReference type="PANTHER" id="PTHR42781">
    <property type="entry name" value="SPERMIDINE/PUTRESCINE IMPORT ATP-BINDING PROTEIN POTA"/>
    <property type="match status" value="1"/>
</dbReference>
<keyword evidence="6" id="KW-1185">Reference proteome</keyword>
<dbReference type="PANTHER" id="PTHR42781:SF9">
    <property type="entry name" value="AMINO ACID ABC TRANSPORTER, ATP-BINDING PROTEIN-RELATED"/>
    <property type="match status" value="1"/>
</dbReference>
<protein>
    <submittedName>
        <fullName evidence="5">Sulfate-transporting ATPase</fullName>
    </submittedName>
</protein>
<keyword evidence="1" id="KW-0813">Transport</keyword>
<dbReference type="InterPro" id="IPR003593">
    <property type="entry name" value="AAA+_ATPase"/>
</dbReference>
<dbReference type="GO" id="GO:0005524">
    <property type="term" value="F:ATP binding"/>
    <property type="evidence" value="ECO:0007669"/>
    <property type="project" value="UniProtKB-KW"/>
</dbReference>
<reference evidence="5 6" key="1">
    <citation type="journal article" date="2011" name="Stand. Genomic Sci.">
        <title>Complete genome sequence of Haliscomenobacter hydrossis type strain (O).</title>
        <authorList>
            <consortium name="US DOE Joint Genome Institute (JGI-PGF)"/>
            <person name="Daligault H."/>
            <person name="Lapidus A."/>
            <person name="Zeytun A."/>
            <person name="Nolan M."/>
            <person name="Lucas S."/>
            <person name="Del Rio T.G."/>
            <person name="Tice H."/>
            <person name="Cheng J.F."/>
            <person name="Tapia R."/>
            <person name="Han C."/>
            <person name="Goodwin L."/>
            <person name="Pitluck S."/>
            <person name="Liolios K."/>
            <person name="Pagani I."/>
            <person name="Ivanova N."/>
            <person name="Huntemann M."/>
            <person name="Mavromatis K."/>
            <person name="Mikhailova N."/>
            <person name="Pati A."/>
            <person name="Chen A."/>
            <person name="Palaniappan K."/>
            <person name="Land M."/>
            <person name="Hauser L."/>
            <person name="Brambilla E.M."/>
            <person name="Rohde M."/>
            <person name="Verbarg S."/>
            <person name="Goker M."/>
            <person name="Bristow J."/>
            <person name="Eisen J.A."/>
            <person name="Markowitz V."/>
            <person name="Hugenholtz P."/>
            <person name="Kyrpides N.C."/>
            <person name="Klenk H.P."/>
            <person name="Woyke T."/>
        </authorList>
    </citation>
    <scope>NUCLEOTIDE SEQUENCE [LARGE SCALE GENOMIC DNA]</scope>
    <source>
        <strain evidence="6">ATCC 27775 / DSM 1100 / LMG 10767 / O</strain>
    </source>
</reference>
<evidence type="ECO:0000259" key="4">
    <source>
        <dbReference type="PROSITE" id="PS50893"/>
    </source>
</evidence>
<name>F4L754_HALH1</name>
<organism evidence="5 6">
    <name type="scientific">Haliscomenobacter hydrossis (strain ATCC 27775 / DSM 1100 / LMG 10767 / O)</name>
    <dbReference type="NCBI Taxonomy" id="760192"/>
    <lineage>
        <taxon>Bacteria</taxon>
        <taxon>Pseudomonadati</taxon>
        <taxon>Bacteroidota</taxon>
        <taxon>Saprospiria</taxon>
        <taxon>Saprospirales</taxon>
        <taxon>Haliscomenobacteraceae</taxon>
        <taxon>Haliscomenobacter</taxon>
    </lineage>
</organism>
<evidence type="ECO:0000313" key="6">
    <source>
        <dbReference type="Proteomes" id="UP000008461"/>
    </source>
</evidence>
<proteinExistence type="predicted"/>
<keyword evidence="2" id="KW-0547">Nucleotide-binding</keyword>
<dbReference type="SUPFAM" id="SSF52540">
    <property type="entry name" value="P-loop containing nucleoside triphosphate hydrolases"/>
    <property type="match status" value="1"/>
</dbReference>
<dbReference type="RefSeq" id="WP_013766668.1">
    <property type="nucleotide sequence ID" value="NC_015510.1"/>
</dbReference>